<comment type="caution">
    <text evidence="10">The sequence shown here is derived from an EMBL/GenBank/DDBJ whole genome shotgun (WGS) entry which is preliminary data.</text>
</comment>
<gene>
    <name evidence="10" type="ORF">FQA47_007180</name>
</gene>
<dbReference type="PANTHER" id="PTHR14905:SF18">
    <property type="entry name" value="VON WILLEBRAND FACTOR A DOMAIN-CONTAINING 10, TANDEM DUPLICATE 1-RELATED"/>
    <property type="match status" value="1"/>
</dbReference>
<evidence type="ECO:0000259" key="8">
    <source>
        <dbReference type="Pfam" id="PF25106"/>
    </source>
</evidence>
<dbReference type="Pfam" id="PF23619">
    <property type="entry name" value="Ig_VWA7"/>
    <property type="match status" value="1"/>
</dbReference>
<evidence type="ECO:0000256" key="3">
    <source>
        <dbReference type="ARBA" id="ARBA00022729"/>
    </source>
</evidence>
<dbReference type="Proteomes" id="UP000646548">
    <property type="component" value="Unassembled WGS sequence"/>
</dbReference>
<sequence>IDSKVGTEDEPSLYILVPFNDPDFGPLIKTTNADVFKGYINSLTPSGGGDLPEMSLSGLQLALTGSPPNSEIFLFTDATAKDEYLKNTVIALIEQTKTVVNFMITNILGFRRRRQADGNQQQQQSQRMVRADSQLYRDLAQASGGQAIQVSKNQLLQATSIITESTSSSLVTLLQANRNLGVPENYTFSVDETLTNLIIYITGSSVDFTLVNPSGELHNKTSTGPSVITAELVGNLRTLQLRTQVGLWELRIMSTNPYTLKVVDRTTATCRSCNGDDCRNNILENVISRNILTSGYFVVRPMSSNKPKGKCSHGGFPDATSSVEPKGGINKDSYSSSHGYLHREAAELAIAATSQILEDIRGASGDREFLQLMGLSKGSSKALCFVVDTTGSMGDDIAAVQTVTSNIIDSKVGTEDEPSLYILVPFNDPDFGPLIKTTDAEVFKGHINSLTAYEGGDLPEMSLSGLQLALTGSPPNSEIFLFTDAPAKDKYLKNTVIALIEQTKTVVNFMITGILSSRRRRQANENQQQQQSQRMARSDSQLYRDLSQASGGQAIQVSKNQLLQATSIITESTSSSLVTLLQVNRNMGRPENYTFSVDDTLTNLIIYITGSSVDFTLVNPSGELHNGASTGPSIITAELVGNLLTLRLRAQVGLWELRIISTNPYTMKVVAKMRLQLAVLCLLLLQHGAQNFEILPGKSLNHQEITNNAILNVTVQTCRRMALKEGTNFNFPIPPLTTQKVAAACNSPRSSRTLLSAITTITQYNVKVDIRHATDARYHIDNEMLNEGKIIITDGLKSVKLTSKQGYYEAALEMLGKIMHPLQDFYSHSNWVELGNEFPNSNLIRADANIGNVADKNRATCRSCDGSDCTNNILEDVIEEKILTSGYFSIFSKKPQGKCSHGGKLDRTSKYDPKGGINKDSLSASHGHLHFAAANMATAATSELLEEVRRHTGDKAFLEMIGISKGSSKALCFVIDTSNSMRDNIEAVKTVTSKIIKSDSGTDMQPSSYILVTFSDPEFKLEEKTSNSKVFQKAMDSLNITGGGDKPEMSLSGLQLALTNAPFNSEIFLFTDAPAKDKNLKSTVTALIERTQTVVNFMITESSLSNRRRRRDGQNSIGAEDIQLYRDLAQASGGLVIEVTKAELSKAASIITQSTRGSEVVTFLQASRNPGKSDTFTFTADETVKTLRVYITGQSVTFTITDPKGATQKSTDSSGPLIKISESVGNFIFVQLLTQVGEWKIQMESTNPYTLKVIGQSYIDFLLEFVEPSGIFSGFDANSSSIIVPGTPFSFPFSVTNSGDETTLTIRVTNNRLFPSTYPSTLPVEKGKSSTGTVTLSAPLNTPSGTDVVLTIEVATPGATDVNYIVLRFSIVNSVTDFTAPVCKRLSKKSECSGKCDSKWEVSVRVTDGADGTGIERISVSRGTGTLKTSQEAGNENITLVSYSASCCSPELQLLVVDRVGNVNNCLISGNEFSTRLAQSSFLCLSLVAVGLHLLMELGFR</sequence>
<evidence type="ECO:0000259" key="7">
    <source>
        <dbReference type="Pfam" id="PF23619"/>
    </source>
</evidence>
<dbReference type="InterPro" id="IPR056475">
    <property type="entry name" value="GBD_Hemicentin/VWA7"/>
</dbReference>
<feature type="domain" description="VWA7 N-terminal" evidence="9">
    <location>
        <begin position="260"/>
        <end position="370"/>
    </location>
</feature>
<protein>
    <submittedName>
        <fullName evidence="10">von Willebrand factor A domain-containing protein 7</fullName>
    </submittedName>
</protein>
<dbReference type="InterPro" id="IPR036465">
    <property type="entry name" value="vWFA_dom_sf"/>
</dbReference>
<name>A0A834BWX6_ORYME</name>
<feature type="non-terminal residue" evidence="10">
    <location>
        <position position="1"/>
    </location>
</feature>
<keyword evidence="4" id="KW-0325">Glycoprotein</keyword>
<evidence type="ECO:0000256" key="2">
    <source>
        <dbReference type="ARBA" id="ARBA00022525"/>
    </source>
</evidence>
<accession>A0A834BWX6</accession>
<dbReference type="PANTHER" id="PTHR14905">
    <property type="entry name" value="NG37"/>
    <property type="match status" value="1"/>
</dbReference>
<evidence type="ECO:0000313" key="10">
    <source>
        <dbReference type="EMBL" id="KAF6715781.1"/>
    </source>
</evidence>
<dbReference type="EMBL" id="WKFB01001027">
    <property type="protein sequence ID" value="KAF6715781.1"/>
    <property type="molecule type" value="Genomic_DNA"/>
</dbReference>
<evidence type="ECO:0000259" key="6">
    <source>
        <dbReference type="Pfam" id="PF23560"/>
    </source>
</evidence>
<feature type="domain" description="Hemicentin-1-like von Willebrand factor A" evidence="8">
    <location>
        <begin position="970"/>
        <end position="1141"/>
    </location>
</feature>
<dbReference type="SUPFAM" id="SSF53300">
    <property type="entry name" value="vWA-like"/>
    <property type="match status" value="2"/>
</dbReference>
<reference evidence="10" key="1">
    <citation type="journal article" name="BMC Genomics">
        <title>Long-read sequencing and de novo genome assembly of marine medaka (Oryzias melastigma).</title>
        <authorList>
            <person name="Liang P."/>
            <person name="Saqib H.S.A."/>
            <person name="Ni X."/>
            <person name="Shen Y."/>
        </authorList>
    </citation>
    <scope>NUCLEOTIDE SEQUENCE</scope>
    <source>
        <strain evidence="10">Bigg-433</strain>
    </source>
</reference>
<feature type="domain" description="VWA7 Ig-like" evidence="7">
    <location>
        <begin position="1277"/>
        <end position="1372"/>
    </location>
</feature>
<dbReference type="Gene3D" id="3.40.50.410">
    <property type="entry name" value="von Willebrand factor, type A domain"/>
    <property type="match status" value="2"/>
</dbReference>
<evidence type="ECO:0000256" key="5">
    <source>
        <dbReference type="SAM" id="MobiDB-lite"/>
    </source>
</evidence>
<dbReference type="Pfam" id="PF25106">
    <property type="entry name" value="VWA_4"/>
    <property type="match status" value="3"/>
</dbReference>
<feature type="domain" description="VWA7 N-terminal" evidence="9">
    <location>
        <begin position="736"/>
        <end position="958"/>
    </location>
</feature>
<dbReference type="InterPro" id="IPR057615">
    <property type="entry name" value="Ig_VWA7"/>
</dbReference>
<organism evidence="10 11">
    <name type="scientific">Oryzias melastigma</name>
    <name type="common">Marine medaka</name>
    <dbReference type="NCBI Taxonomy" id="30732"/>
    <lineage>
        <taxon>Eukaryota</taxon>
        <taxon>Metazoa</taxon>
        <taxon>Chordata</taxon>
        <taxon>Craniata</taxon>
        <taxon>Vertebrata</taxon>
        <taxon>Euteleostomi</taxon>
        <taxon>Actinopterygii</taxon>
        <taxon>Neopterygii</taxon>
        <taxon>Teleostei</taxon>
        <taxon>Neoteleostei</taxon>
        <taxon>Acanthomorphata</taxon>
        <taxon>Ovalentaria</taxon>
        <taxon>Atherinomorphae</taxon>
        <taxon>Beloniformes</taxon>
        <taxon>Adrianichthyidae</taxon>
        <taxon>Oryziinae</taxon>
        <taxon>Oryzias</taxon>
    </lineage>
</organism>
<feature type="domain" description="Hemicentin/VWA7 galactose-binding" evidence="6">
    <location>
        <begin position="1161"/>
        <end position="1257"/>
    </location>
</feature>
<feature type="domain" description="Hemicentin-1-like von Willebrand factor A" evidence="8">
    <location>
        <begin position="382"/>
        <end position="559"/>
    </location>
</feature>
<proteinExistence type="predicted"/>
<dbReference type="InterPro" id="IPR052577">
    <property type="entry name" value="VWA7"/>
</dbReference>
<feature type="domain" description="Hemicentin/VWA7 galactose-binding" evidence="6">
    <location>
        <begin position="578"/>
        <end position="672"/>
    </location>
</feature>
<dbReference type="InterPro" id="IPR056861">
    <property type="entry name" value="HMCN1-like_VWA"/>
</dbReference>
<dbReference type="InterPro" id="IPR056862">
    <property type="entry name" value="VWA7_N"/>
</dbReference>
<feature type="compositionally biased region" description="Low complexity" evidence="5">
    <location>
        <begin position="524"/>
        <end position="541"/>
    </location>
</feature>
<feature type="domain" description="Hemicentin-1-like von Willebrand factor A" evidence="8">
    <location>
        <begin position="1"/>
        <end position="152"/>
    </location>
</feature>
<dbReference type="Pfam" id="PF25107">
    <property type="entry name" value="VWA7_N"/>
    <property type="match status" value="2"/>
</dbReference>
<comment type="subcellular location">
    <subcellularLocation>
        <location evidence="1">Secreted</location>
    </subcellularLocation>
</comment>
<evidence type="ECO:0000259" key="9">
    <source>
        <dbReference type="Pfam" id="PF25107"/>
    </source>
</evidence>
<evidence type="ECO:0000256" key="4">
    <source>
        <dbReference type="ARBA" id="ARBA00023180"/>
    </source>
</evidence>
<evidence type="ECO:0000313" key="11">
    <source>
        <dbReference type="Proteomes" id="UP000646548"/>
    </source>
</evidence>
<feature type="region of interest" description="Disordered" evidence="5">
    <location>
        <begin position="520"/>
        <end position="542"/>
    </location>
</feature>
<evidence type="ECO:0000256" key="1">
    <source>
        <dbReference type="ARBA" id="ARBA00004613"/>
    </source>
</evidence>
<keyword evidence="3" id="KW-0732">Signal</keyword>
<dbReference type="GO" id="GO:0005576">
    <property type="term" value="C:extracellular region"/>
    <property type="evidence" value="ECO:0007669"/>
    <property type="project" value="UniProtKB-SubCell"/>
</dbReference>
<keyword evidence="2" id="KW-0964">Secreted</keyword>
<dbReference type="Pfam" id="PF23560">
    <property type="entry name" value="GBD_Hemicentin"/>
    <property type="match status" value="2"/>
</dbReference>